<protein>
    <recommendedName>
        <fullName evidence="1">BIG2 domain-containing protein</fullName>
    </recommendedName>
</protein>
<dbReference type="SUPFAM" id="SSF49373">
    <property type="entry name" value="Invasin/intimin cell-adhesion fragments"/>
    <property type="match status" value="1"/>
</dbReference>
<dbReference type="AlphaFoldDB" id="A0A316M3L1"/>
<reference evidence="2 3" key="1">
    <citation type="submission" date="2018-03" db="EMBL/GenBank/DDBJ databases">
        <title>The uncultured portion of the human microbiome is neutrally assembled.</title>
        <authorList>
            <person name="Jeraldo P."/>
            <person name="Boardman L."/>
            <person name="White B.A."/>
            <person name="Nelson H."/>
            <person name="Goldenfeld N."/>
            <person name="Chia N."/>
        </authorList>
    </citation>
    <scope>NUCLEOTIDE SEQUENCE [LARGE SCALE GENOMIC DNA]</scope>
    <source>
        <strain evidence="2">CIM:MAG 903</strain>
    </source>
</reference>
<evidence type="ECO:0000313" key="3">
    <source>
        <dbReference type="Proteomes" id="UP000246114"/>
    </source>
</evidence>
<evidence type="ECO:0000259" key="1">
    <source>
        <dbReference type="SMART" id="SM00635"/>
    </source>
</evidence>
<dbReference type="InterPro" id="IPR003343">
    <property type="entry name" value="Big_2"/>
</dbReference>
<dbReference type="InterPro" id="IPR008964">
    <property type="entry name" value="Invasin/intimin_cell_adhesion"/>
</dbReference>
<feature type="domain" description="BIG2" evidence="1">
    <location>
        <begin position="169"/>
        <end position="250"/>
    </location>
</feature>
<dbReference type="Proteomes" id="UP000246114">
    <property type="component" value="Unassembled WGS sequence"/>
</dbReference>
<name>A0A316M3L1_9CLOT</name>
<sequence length="352" mass="39636">MLNPMETVYENYKKKYGINATIDNKDTRLFYIEKKDALDGIDYKEVYADKKLINQGSIIKMDNITYLVVEKTYNYKNTIYDTGIIEPCQIIKLKNNNIDCVVENLKADITTGNIIAFVDNKLLITLNTNNVIEINDQIEYKNLIYKIIAKDITKEGLIICKADYVSVAVSYTIELTQKRVTVEQDNTYQIQATVKNNTTGTNVDNPTINYKSENDTIAKVDNKGLVTGIGVGSTTITLTYENASAIFNIEVTEKPPKPVATRNVEIIGKAKINKNAEETYTLKNLDTQETITEGNYVFKLDEYAESEGLGTIVSQTGHSCVLKGLVQREQLLLEVWLDNTKIEGKDLTISIM</sequence>
<gene>
    <name evidence="2" type="ORF">DBY38_08510</name>
</gene>
<comment type="caution">
    <text evidence="2">The sequence shown here is derived from an EMBL/GenBank/DDBJ whole genome shotgun (WGS) entry which is preliminary data.</text>
</comment>
<organism evidence="2 3">
    <name type="scientific">Clostridium cadaveris</name>
    <dbReference type="NCBI Taxonomy" id="1529"/>
    <lineage>
        <taxon>Bacteria</taxon>
        <taxon>Bacillati</taxon>
        <taxon>Bacillota</taxon>
        <taxon>Clostridia</taxon>
        <taxon>Eubacteriales</taxon>
        <taxon>Clostridiaceae</taxon>
        <taxon>Clostridium</taxon>
    </lineage>
</organism>
<dbReference type="EMBL" id="QAMZ01000041">
    <property type="protein sequence ID" value="PWL53197.1"/>
    <property type="molecule type" value="Genomic_DNA"/>
</dbReference>
<proteinExistence type="predicted"/>
<dbReference type="Pfam" id="PF02368">
    <property type="entry name" value="Big_2"/>
    <property type="match status" value="1"/>
</dbReference>
<evidence type="ECO:0000313" key="2">
    <source>
        <dbReference type="EMBL" id="PWL53197.1"/>
    </source>
</evidence>
<dbReference type="SMART" id="SM00635">
    <property type="entry name" value="BID_2"/>
    <property type="match status" value="1"/>
</dbReference>
<accession>A0A316M3L1</accession>
<dbReference type="Gene3D" id="2.60.40.1080">
    <property type="match status" value="1"/>
</dbReference>